<reference evidence="9 10" key="1">
    <citation type="journal article" date="2025" name="Anaerobe">
        <title>Description of Anaerococcus kampingiae sp. nov., Anaerococcus groningensis sp. nov., Anaerococcus martiniensis sp. nov., and Anaerococcus cruorum sp. nov., isolated from human clinical specimens.</title>
        <authorList>
            <person name="Boiten K.E."/>
            <person name="Meijer J."/>
            <person name="van Wezel E.M."/>
            <person name="Veloo A.C.M."/>
        </authorList>
    </citation>
    <scope>NUCLEOTIDE SEQUENCE [LARGE SCALE GENOMIC DNA]</scope>
    <source>
        <strain evidence="9 10">ENR0874</strain>
    </source>
</reference>
<evidence type="ECO:0000256" key="1">
    <source>
        <dbReference type="ARBA" id="ARBA00022679"/>
    </source>
</evidence>
<evidence type="ECO:0000259" key="6">
    <source>
        <dbReference type="PROSITE" id="PS51094"/>
    </source>
</evidence>
<evidence type="ECO:0000259" key="7">
    <source>
        <dbReference type="PROSITE" id="PS51099"/>
    </source>
</evidence>
<dbReference type="InterPro" id="IPR036388">
    <property type="entry name" value="WH-like_DNA-bd_sf"/>
</dbReference>
<dbReference type="InterPro" id="IPR036634">
    <property type="entry name" value="PRD_sf"/>
</dbReference>
<evidence type="ECO:0000259" key="8">
    <source>
        <dbReference type="PROSITE" id="PS51372"/>
    </source>
</evidence>
<evidence type="ECO:0000256" key="4">
    <source>
        <dbReference type="ARBA" id="ARBA00023159"/>
    </source>
</evidence>
<dbReference type="InterPro" id="IPR013011">
    <property type="entry name" value="PTS_EIIB_2"/>
</dbReference>
<feature type="domain" description="PTS EIIA type-2" evidence="6">
    <location>
        <begin position="495"/>
        <end position="637"/>
    </location>
</feature>
<sequence>MKENRIKKIFEILTDDFKAYTANDISKFVGYSSKTIREDIKELNLLLKNNGARIESKSGVGYRFILSDKNKFYRFVKEEWPNYAFNDDLNNQEYRVNQIILTLAREKSYFKSDEFLDLLYISRSQLNQDLKIVREILSENNINIISKPHYGMKIEAQEIDVRSFIVKYIEESSKFNSNILQEVSKISTYRTNQISSFVLNKFKEYGFDTNLVKYNNFINYLIISISRVNMGFLISNDNKNEPIYEKYSSIYKLSLSIAKEAEKLFNLKLDNKEIEYLYINLLSKIDSYIPSEYNENIEQIIERSLMAIRNTLSIDLSNDTDLKSSLTIHLTPMIKRIKYGIKLKNPLLDDIKRDHIAMECAKLCASYINDIYKININPDELGYIALHFSASLAKIRDNLNKKNILLICASGRATARVLKYRFMHEFSKYINILDTSDYLMAISMDLSSYDLIVSTIPIKLKTEVPIIEVSAYLYKKDVDKILMALKSEESIQEIKDLFANNIFFNPNKCNKFTRGELLKEMVDKIDVIIDKEIFLRELIRREEFASTGLENRVAIPHPLNQVIDNNFLGLYISPSEIDWEGKPVNIVFLLNLNDQAKRSTIENFYKYLSDFLNDDNRILKSIKSSNIDDFWEIFFSKP</sequence>
<evidence type="ECO:0000256" key="3">
    <source>
        <dbReference type="ARBA" id="ARBA00023015"/>
    </source>
</evidence>
<dbReference type="InterPro" id="IPR002178">
    <property type="entry name" value="PTS_EIIA_type-2_dom"/>
</dbReference>
<dbReference type="RefSeq" id="WP_410035220.1">
    <property type="nucleotide sequence ID" value="NZ_JBGMEF010000011.1"/>
</dbReference>
<dbReference type="PANTHER" id="PTHR30185">
    <property type="entry name" value="CRYPTIC BETA-GLUCOSIDE BGL OPERON ANTITERMINATOR"/>
    <property type="match status" value="1"/>
</dbReference>
<organism evidence="9 10">
    <name type="scientific">Anaerococcus kampingae</name>
    <dbReference type="NCBI Taxonomy" id="3115614"/>
    <lineage>
        <taxon>Bacteria</taxon>
        <taxon>Bacillati</taxon>
        <taxon>Bacillota</taxon>
        <taxon>Tissierellia</taxon>
        <taxon>Tissierellales</taxon>
        <taxon>Peptoniphilaceae</taxon>
        <taxon>Anaerococcus</taxon>
    </lineage>
</organism>
<dbReference type="Gene3D" id="1.10.1790.10">
    <property type="entry name" value="PRD domain"/>
    <property type="match status" value="2"/>
</dbReference>
<dbReference type="Gene3D" id="3.40.50.2300">
    <property type="match status" value="1"/>
</dbReference>
<keyword evidence="3" id="KW-0805">Transcription regulation</keyword>
<dbReference type="Pfam" id="PF05043">
    <property type="entry name" value="Mga"/>
    <property type="match status" value="1"/>
</dbReference>
<dbReference type="InterPro" id="IPR050661">
    <property type="entry name" value="BglG_antiterminators"/>
</dbReference>
<evidence type="ECO:0000313" key="9">
    <source>
        <dbReference type="EMBL" id="MFO3666578.1"/>
    </source>
</evidence>
<dbReference type="InterPro" id="IPR013196">
    <property type="entry name" value="HTH_11"/>
</dbReference>
<keyword evidence="1" id="KW-0808">Transferase</keyword>
<dbReference type="PROSITE" id="PS51372">
    <property type="entry name" value="PRD_2"/>
    <property type="match status" value="2"/>
</dbReference>
<gene>
    <name evidence="9" type="ORF">ACCQ42_02175</name>
</gene>
<dbReference type="Pfam" id="PF00359">
    <property type="entry name" value="PTS_EIIA_2"/>
    <property type="match status" value="1"/>
</dbReference>
<feature type="domain" description="PTS EIIB type-2" evidence="7">
    <location>
        <begin position="402"/>
        <end position="493"/>
    </location>
</feature>
<dbReference type="SUPFAM" id="SSF63520">
    <property type="entry name" value="PTS-regulatory domain, PRD"/>
    <property type="match status" value="2"/>
</dbReference>
<proteinExistence type="predicted"/>
<protein>
    <submittedName>
        <fullName evidence="9">Transcription antiterminator</fullName>
    </submittedName>
</protein>
<dbReference type="Proteomes" id="UP001637994">
    <property type="component" value="Unassembled WGS sequence"/>
</dbReference>
<dbReference type="Pfam" id="PF00874">
    <property type="entry name" value="PRD"/>
    <property type="match status" value="2"/>
</dbReference>
<dbReference type="SUPFAM" id="SSF55804">
    <property type="entry name" value="Phoshotransferase/anion transport protein"/>
    <property type="match status" value="1"/>
</dbReference>
<feature type="domain" description="PRD" evidence="8">
    <location>
        <begin position="292"/>
        <end position="398"/>
    </location>
</feature>
<evidence type="ECO:0000256" key="5">
    <source>
        <dbReference type="ARBA" id="ARBA00023163"/>
    </source>
</evidence>
<name>A0ABW9MC96_9FIRM</name>
<evidence type="ECO:0000256" key="2">
    <source>
        <dbReference type="ARBA" id="ARBA00022737"/>
    </source>
</evidence>
<dbReference type="PANTHER" id="PTHR30185:SF13">
    <property type="entry name" value="LICABCH OPERON REGULATOR-RELATED"/>
    <property type="match status" value="1"/>
</dbReference>
<keyword evidence="4" id="KW-0010">Activator</keyword>
<evidence type="ECO:0000313" key="10">
    <source>
        <dbReference type="Proteomes" id="UP001637994"/>
    </source>
</evidence>
<keyword evidence="10" id="KW-1185">Reference proteome</keyword>
<keyword evidence="5" id="KW-0804">Transcription</keyword>
<dbReference type="PROSITE" id="PS51094">
    <property type="entry name" value="PTS_EIIA_TYPE_2"/>
    <property type="match status" value="1"/>
</dbReference>
<dbReference type="InterPro" id="IPR007737">
    <property type="entry name" value="Mga_HTH"/>
</dbReference>
<dbReference type="Gene3D" id="3.40.930.10">
    <property type="entry name" value="Mannitol-specific EII, Chain A"/>
    <property type="match status" value="1"/>
</dbReference>
<dbReference type="SUPFAM" id="SSF52794">
    <property type="entry name" value="PTS system IIB component-like"/>
    <property type="match status" value="1"/>
</dbReference>
<dbReference type="PROSITE" id="PS51099">
    <property type="entry name" value="PTS_EIIB_TYPE_2"/>
    <property type="match status" value="1"/>
</dbReference>
<feature type="domain" description="PRD" evidence="8">
    <location>
        <begin position="182"/>
        <end position="291"/>
    </location>
</feature>
<accession>A0ABW9MC96</accession>
<dbReference type="Gene3D" id="1.10.10.10">
    <property type="entry name" value="Winged helix-like DNA-binding domain superfamily/Winged helix DNA-binding domain"/>
    <property type="match status" value="1"/>
</dbReference>
<dbReference type="InterPro" id="IPR016152">
    <property type="entry name" value="PTrfase/Anion_transptr"/>
</dbReference>
<dbReference type="EMBL" id="JBGMEF010000011">
    <property type="protein sequence ID" value="MFO3666578.1"/>
    <property type="molecule type" value="Genomic_DNA"/>
</dbReference>
<dbReference type="InterPro" id="IPR011608">
    <property type="entry name" value="PRD"/>
</dbReference>
<dbReference type="Pfam" id="PF08279">
    <property type="entry name" value="HTH_11"/>
    <property type="match status" value="1"/>
</dbReference>
<dbReference type="CDD" id="cd05568">
    <property type="entry name" value="PTS_IIB_bgl_like"/>
    <property type="match status" value="1"/>
</dbReference>
<keyword evidence="2" id="KW-0677">Repeat</keyword>
<comment type="caution">
    <text evidence="9">The sequence shown here is derived from an EMBL/GenBank/DDBJ whole genome shotgun (WGS) entry which is preliminary data.</text>
</comment>
<dbReference type="InterPro" id="IPR036095">
    <property type="entry name" value="PTS_EIIB-like_sf"/>
</dbReference>